<evidence type="ECO:0000313" key="2">
    <source>
        <dbReference type="Proteomes" id="UP001519293"/>
    </source>
</evidence>
<dbReference type="Pfam" id="PF16781">
    <property type="entry name" value="DUF5068"/>
    <property type="match status" value="1"/>
</dbReference>
<comment type="caution">
    <text evidence="1">The sequence shown here is derived from an EMBL/GenBank/DDBJ whole genome shotgun (WGS) entry which is preliminary data.</text>
</comment>
<dbReference type="EMBL" id="JAGIKZ010000017">
    <property type="protein sequence ID" value="MBP2242232.1"/>
    <property type="molecule type" value="Genomic_DNA"/>
</dbReference>
<dbReference type="Proteomes" id="UP001519293">
    <property type="component" value="Unassembled WGS sequence"/>
</dbReference>
<reference evidence="1 2" key="1">
    <citation type="submission" date="2021-03" db="EMBL/GenBank/DDBJ databases">
        <title>Genomic Encyclopedia of Type Strains, Phase IV (KMG-IV): sequencing the most valuable type-strain genomes for metagenomic binning, comparative biology and taxonomic classification.</title>
        <authorList>
            <person name="Goeker M."/>
        </authorList>
    </citation>
    <scope>NUCLEOTIDE SEQUENCE [LARGE SCALE GENOMIC DNA]</scope>
    <source>
        <strain evidence="1 2">DSM 26675</strain>
    </source>
</reference>
<evidence type="ECO:0008006" key="3">
    <source>
        <dbReference type="Google" id="ProtNLM"/>
    </source>
</evidence>
<organism evidence="1 2">
    <name type="scientific">Cytobacillus eiseniae</name>
    <dbReference type="NCBI Taxonomy" id="762947"/>
    <lineage>
        <taxon>Bacteria</taxon>
        <taxon>Bacillati</taxon>
        <taxon>Bacillota</taxon>
        <taxon>Bacilli</taxon>
        <taxon>Bacillales</taxon>
        <taxon>Bacillaceae</taxon>
        <taxon>Cytobacillus</taxon>
    </lineage>
</organism>
<dbReference type="Gene3D" id="2.60.40.4170">
    <property type="match status" value="1"/>
</dbReference>
<name>A0ABS4RH55_9BACI</name>
<accession>A0ABS4RH55</accession>
<protein>
    <recommendedName>
        <fullName evidence="3">DUF5068 domain-containing protein</fullName>
    </recommendedName>
</protein>
<proteinExistence type="predicted"/>
<dbReference type="InterPro" id="IPR031888">
    <property type="entry name" value="DUF5068"/>
</dbReference>
<sequence>MEGVSVSLDAYKLVELIDFHTDFMIPFNDQTNGGVIIAKYTVKNQTDKDAYYMPAFYLFFTGGEKHYNNYRVLLPEEKQLPTKLAPANDYLIKAGETITGYYTYPFGEDHLKQVLNVSTVAIEVPTPQSVKDDFSSTFGKDGKFTLSLNESGEKKVEGNKGFYQDRATIDDWGTKTMIEEKSDIAKSEQLGNATVTLDGYQFTDFVPNEVEAPRFESFNNGVVLLTVKFTIDNKESAEIAQSSINSKLTVNDGSQYMLDEGMLLSYKYNDVIAPSTSGELLQVYALEKEMYEKIWKDKSFELEIGPMKDKEAKDLSKGKKVTFTLK</sequence>
<evidence type="ECO:0000313" key="1">
    <source>
        <dbReference type="EMBL" id="MBP2242232.1"/>
    </source>
</evidence>
<gene>
    <name evidence="1" type="ORF">J2Z40_002806</name>
</gene>
<keyword evidence="2" id="KW-1185">Reference proteome</keyword>